<evidence type="ECO:0000313" key="4">
    <source>
        <dbReference type="Proteomes" id="UP000001514"/>
    </source>
</evidence>
<dbReference type="OrthoDB" id="185373at2759"/>
<dbReference type="Gene3D" id="1.25.40.10">
    <property type="entry name" value="Tetratricopeptide repeat domain"/>
    <property type="match status" value="1"/>
</dbReference>
<dbReference type="AlphaFoldDB" id="D8T4W8"/>
<dbReference type="PANTHER" id="PTHR47926">
    <property type="entry name" value="PENTATRICOPEPTIDE REPEAT-CONTAINING PROTEIN"/>
    <property type="match status" value="1"/>
</dbReference>
<dbReference type="InParanoid" id="D8T4W8"/>
<dbReference type="Proteomes" id="UP000001514">
    <property type="component" value="Unassembled WGS sequence"/>
</dbReference>
<dbReference type="GO" id="GO:0003723">
    <property type="term" value="F:RNA binding"/>
    <property type="evidence" value="ECO:0007669"/>
    <property type="project" value="InterPro"/>
</dbReference>
<name>D8T4W8_SELML</name>
<organism evidence="4">
    <name type="scientific">Selaginella moellendorffii</name>
    <name type="common">Spikemoss</name>
    <dbReference type="NCBI Taxonomy" id="88036"/>
    <lineage>
        <taxon>Eukaryota</taxon>
        <taxon>Viridiplantae</taxon>
        <taxon>Streptophyta</taxon>
        <taxon>Embryophyta</taxon>
        <taxon>Tracheophyta</taxon>
        <taxon>Lycopodiopsida</taxon>
        <taxon>Selaginellales</taxon>
        <taxon>Selaginellaceae</taxon>
        <taxon>Selaginella</taxon>
    </lineage>
</organism>
<feature type="repeat" description="PPR" evidence="2">
    <location>
        <begin position="77"/>
        <end position="107"/>
    </location>
</feature>
<dbReference type="NCBIfam" id="TIGR00756">
    <property type="entry name" value="PPR"/>
    <property type="match status" value="2"/>
</dbReference>
<dbReference type="FunFam" id="1.25.40.10:FF:000158">
    <property type="entry name" value="pentatricopeptide repeat-containing protein At2g33680"/>
    <property type="match status" value="1"/>
</dbReference>
<dbReference type="InterPro" id="IPR046960">
    <property type="entry name" value="PPR_At4g14850-like_plant"/>
</dbReference>
<evidence type="ECO:0000313" key="3">
    <source>
        <dbReference type="EMBL" id="EFJ08250.1"/>
    </source>
</evidence>
<dbReference type="GO" id="GO:0009451">
    <property type="term" value="P:RNA modification"/>
    <property type="evidence" value="ECO:0007669"/>
    <property type="project" value="InterPro"/>
</dbReference>
<protein>
    <recommendedName>
        <fullName evidence="5">Pentacotripeptide-repeat region of PRORP domain-containing protein</fullName>
    </recommendedName>
</protein>
<dbReference type="KEGG" id="smo:SELMODRAFT_132132"/>
<keyword evidence="4" id="KW-1185">Reference proteome</keyword>
<evidence type="ECO:0008006" key="5">
    <source>
        <dbReference type="Google" id="ProtNLM"/>
    </source>
</evidence>
<dbReference type="Pfam" id="PF13041">
    <property type="entry name" value="PPR_2"/>
    <property type="match status" value="1"/>
</dbReference>
<proteinExistence type="predicted"/>
<dbReference type="eggNOG" id="KOG4197">
    <property type="taxonomic scope" value="Eukaryota"/>
</dbReference>
<accession>D8T4W8</accession>
<dbReference type="HOGENOM" id="CLU_002706_0_0_1"/>
<reference evidence="3 4" key="1">
    <citation type="journal article" date="2011" name="Science">
        <title>The Selaginella genome identifies genetic changes associated with the evolution of vascular plants.</title>
        <authorList>
            <person name="Banks J.A."/>
            <person name="Nishiyama T."/>
            <person name="Hasebe M."/>
            <person name="Bowman J.L."/>
            <person name="Gribskov M."/>
            <person name="dePamphilis C."/>
            <person name="Albert V.A."/>
            <person name="Aono N."/>
            <person name="Aoyama T."/>
            <person name="Ambrose B.A."/>
            <person name="Ashton N.W."/>
            <person name="Axtell M.J."/>
            <person name="Barker E."/>
            <person name="Barker M.S."/>
            <person name="Bennetzen J.L."/>
            <person name="Bonawitz N.D."/>
            <person name="Chapple C."/>
            <person name="Cheng C."/>
            <person name="Correa L.G."/>
            <person name="Dacre M."/>
            <person name="DeBarry J."/>
            <person name="Dreyer I."/>
            <person name="Elias M."/>
            <person name="Engstrom E.M."/>
            <person name="Estelle M."/>
            <person name="Feng L."/>
            <person name="Finet C."/>
            <person name="Floyd S.K."/>
            <person name="Frommer W.B."/>
            <person name="Fujita T."/>
            <person name="Gramzow L."/>
            <person name="Gutensohn M."/>
            <person name="Harholt J."/>
            <person name="Hattori M."/>
            <person name="Heyl A."/>
            <person name="Hirai T."/>
            <person name="Hiwatashi Y."/>
            <person name="Ishikawa M."/>
            <person name="Iwata M."/>
            <person name="Karol K.G."/>
            <person name="Koehler B."/>
            <person name="Kolukisaoglu U."/>
            <person name="Kubo M."/>
            <person name="Kurata T."/>
            <person name="Lalonde S."/>
            <person name="Li K."/>
            <person name="Li Y."/>
            <person name="Litt A."/>
            <person name="Lyons E."/>
            <person name="Manning G."/>
            <person name="Maruyama T."/>
            <person name="Michael T.P."/>
            <person name="Mikami K."/>
            <person name="Miyazaki S."/>
            <person name="Morinaga S."/>
            <person name="Murata T."/>
            <person name="Mueller-Roeber B."/>
            <person name="Nelson D.R."/>
            <person name="Obara M."/>
            <person name="Oguri Y."/>
            <person name="Olmstead R.G."/>
            <person name="Onodera N."/>
            <person name="Petersen B.L."/>
            <person name="Pils B."/>
            <person name="Prigge M."/>
            <person name="Rensing S.A."/>
            <person name="Riano-Pachon D.M."/>
            <person name="Roberts A.W."/>
            <person name="Sato Y."/>
            <person name="Scheller H.V."/>
            <person name="Schulz B."/>
            <person name="Schulz C."/>
            <person name="Shakirov E.V."/>
            <person name="Shibagaki N."/>
            <person name="Shinohara N."/>
            <person name="Shippen D.E."/>
            <person name="Soerensen I."/>
            <person name="Sotooka R."/>
            <person name="Sugimoto N."/>
            <person name="Sugita M."/>
            <person name="Sumikawa N."/>
            <person name="Tanurdzic M."/>
            <person name="Theissen G."/>
            <person name="Ulvskov P."/>
            <person name="Wakazuki S."/>
            <person name="Weng J.K."/>
            <person name="Willats W.W."/>
            <person name="Wipf D."/>
            <person name="Wolf P.G."/>
            <person name="Yang L."/>
            <person name="Zimmer A.D."/>
            <person name="Zhu Q."/>
            <person name="Mitros T."/>
            <person name="Hellsten U."/>
            <person name="Loque D."/>
            <person name="Otillar R."/>
            <person name="Salamov A."/>
            <person name="Schmutz J."/>
            <person name="Shapiro H."/>
            <person name="Lindquist E."/>
            <person name="Lucas S."/>
            <person name="Rokhsar D."/>
            <person name="Grigoriev I.V."/>
        </authorList>
    </citation>
    <scope>NUCLEOTIDE SEQUENCE [LARGE SCALE GENOMIC DNA]</scope>
</reference>
<sequence>MSSWVDSSNAVVLANAMVTMLARCGSLHRARKFFDRIAAAKTRVSWTAMLAAYVQQGLVSSAKEVFHAMAVEGESPDEVTFVSLLHACSHGGELEEAAQYFGSMVRDYDLSQSNEHCRRCLLDLLGRVGWLDEAERLLAEEKALGSSVVAWKTFLGACKTHSSARQAQCSSLKLRKLQPGDATSYVMLSNLYAHKSQNT</sequence>
<evidence type="ECO:0000256" key="2">
    <source>
        <dbReference type="PROSITE-ProRule" id="PRU00708"/>
    </source>
</evidence>
<dbReference type="Gramene" id="EFJ08250">
    <property type="protein sequence ID" value="EFJ08250"/>
    <property type="gene ID" value="SELMODRAFT_132132"/>
</dbReference>
<keyword evidence="1" id="KW-0677">Repeat</keyword>
<gene>
    <name evidence="3" type="ORF">SELMODRAFT_132132</name>
</gene>
<evidence type="ECO:0000256" key="1">
    <source>
        <dbReference type="ARBA" id="ARBA00022737"/>
    </source>
</evidence>
<dbReference type="InterPro" id="IPR011990">
    <property type="entry name" value="TPR-like_helical_dom_sf"/>
</dbReference>
<dbReference type="PROSITE" id="PS51375">
    <property type="entry name" value="PPR"/>
    <property type="match status" value="2"/>
</dbReference>
<dbReference type="Pfam" id="PF01535">
    <property type="entry name" value="PPR"/>
    <property type="match status" value="1"/>
</dbReference>
<dbReference type="EMBL" id="GL377675">
    <property type="protein sequence ID" value="EFJ08250.1"/>
    <property type="molecule type" value="Genomic_DNA"/>
</dbReference>
<dbReference type="PANTHER" id="PTHR47926:SF533">
    <property type="entry name" value="DYW DOMAIN-CONTAINING PROTEIN"/>
    <property type="match status" value="1"/>
</dbReference>
<dbReference type="InterPro" id="IPR002885">
    <property type="entry name" value="PPR_rpt"/>
</dbReference>
<feature type="repeat" description="PPR" evidence="2">
    <location>
        <begin position="42"/>
        <end position="76"/>
    </location>
</feature>
<dbReference type="GO" id="GO:0048731">
    <property type="term" value="P:system development"/>
    <property type="evidence" value="ECO:0007669"/>
    <property type="project" value="UniProtKB-ARBA"/>
</dbReference>